<evidence type="ECO:0000256" key="1">
    <source>
        <dbReference type="SAM" id="Phobius"/>
    </source>
</evidence>
<organism evidence="2 3">
    <name type="scientific">Pseudonocardia hierapolitana</name>
    <dbReference type="NCBI Taxonomy" id="1128676"/>
    <lineage>
        <taxon>Bacteria</taxon>
        <taxon>Bacillati</taxon>
        <taxon>Actinomycetota</taxon>
        <taxon>Actinomycetes</taxon>
        <taxon>Pseudonocardiales</taxon>
        <taxon>Pseudonocardiaceae</taxon>
        <taxon>Pseudonocardia</taxon>
    </lineage>
</organism>
<name>A0A561T228_9PSEU</name>
<dbReference type="AlphaFoldDB" id="A0A561T228"/>
<feature type="transmembrane region" description="Helical" evidence="1">
    <location>
        <begin position="173"/>
        <end position="193"/>
    </location>
</feature>
<feature type="transmembrane region" description="Helical" evidence="1">
    <location>
        <begin position="237"/>
        <end position="256"/>
    </location>
</feature>
<feature type="transmembrane region" description="Helical" evidence="1">
    <location>
        <begin position="123"/>
        <end position="144"/>
    </location>
</feature>
<dbReference type="RefSeq" id="WP_147259712.1">
    <property type="nucleotide sequence ID" value="NZ_VIWU01000001.1"/>
</dbReference>
<keyword evidence="1" id="KW-0812">Transmembrane</keyword>
<keyword evidence="1" id="KW-0472">Membrane</keyword>
<keyword evidence="3" id="KW-1185">Reference proteome</keyword>
<dbReference type="Proteomes" id="UP000321261">
    <property type="component" value="Unassembled WGS sequence"/>
</dbReference>
<proteinExistence type="predicted"/>
<feature type="transmembrane region" description="Helical" evidence="1">
    <location>
        <begin position="202"/>
        <end position="225"/>
    </location>
</feature>
<evidence type="ECO:0000313" key="3">
    <source>
        <dbReference type="Proteomes" id="UP000321261"/>
    </source>
</evidence>
<protein>
    <submittedName>
        <fullName evidence="2">Uncharacterized protein</fullName>
    </submittedName>
</protein>
<feature type="transmembrane region" description="Helical" evidence="1">
    <location>
        <begin position="81"/>
        <end position="102"/>
    </location>
</feature>
<dbReference type="InterPro" id="IPR016035">
    <property type="entry name" value="Acyl_Trfase/lysoPLipase"/>
</dbReference>
<keyword evidence="1" id="KW-1133">Transmembrane helix</keyword>
<dbReference type="EMBL" id="VIWU01000001">
    <property type="protein sequence ID" value="TWF81161.1"/>
    <property type="molecule type" value="Genomic_DNA"/>
</dbReference>
<comment type="caution">
    <text evidence="2">The sequence shown here is derived from an EMBL/GenBank/DDBJ whole genome shotgun (WGS) entry which is preliminary data.</text>
</comment>
<accession>A0A561T228</accession>
<dbReference type="OrthoDB" id="100544at2"/>
<gene>
    <name evidence="2" type="ORF">FHX44_117104</name>
</gene>
<dbReference type="SUPFAM" id="SSF52151">
    <property type="entry name" value="FabD/lysophospholipase-like"/>
    <property type="match status" value="1"/>
</dbReference>
<sequence length="647" mass="70118">MWAHGSPEESYLRRSTNYLAPGYVGRVWLGASVLSGFVLNYLPFLLSAFIIGRCVGWLVNVQGIELADLRLDGLALPPSGLLRGLLLVIAGCVATAVVLVVVRRLRDGRYGVSGYGKSKTEPIAARALAVAGLAAVLLVLPAMAQAYGTVSRFVLERGLGEAPTAFDTTRGRIVIAVGWLLLTLAVAVAALVLSRRLRARRLMLVLSALGGAGLLLVPLLSALEYTARRGVQSASDGVAVGVALAVVVVMGITVHNRRYSLHLFYRERLNNAFALRRSRDEFGEVIADPLPYQERLDFSKIGEKLADRGERLPRLVVCCAVNATSDEVPVGRFAESFTFEHDTCGGPRFGYPETSRFEKGNGPLGTELTLPSIMAVSGAALSPLMGRFTYPPLRFLMALTNIRLGVWIPNPTHPCWNVDRAPARGRLERIRRSIVDGWREPGALYVLREALGTLTLKRRFIYLTDGGHWENLGLVELLRRRCTDVLCFDASADQTGAGQDLGRAIALARSDLAADVDLDPRRVLPGADGCSADVAVRGTIHYPDRREGRLVYAKATLAAGASWDLHAFKARDGRFPNHSTSQQIFTDEQFEAYRSLGHAAGRRAVELLNIPPAHLADPASSNGRPVSHGPLLVDRAAEMGSGYHPEG</sequence>
<evidence type="ECO:0000313" key="2">
    <source>
        <dbReference type="EMBL" id="TWF81161.1"/>
    </source>
</evidence>
<reference evidence="2 3" key="1">
    <citation type="submission" date="2019-06" db="EMBL/GenBank/DDBJ databases">
        <title>Sequencing the genomes of 1000 actinobacteria strains.</title>
        <authorList>
            <person name="Klenk H.-P."/>
        </authorList>
    </citation>
    <scope>NUCLEOTIDE SEQUENCE [LARGE SCALE GENOMIC DNA]</scope>
    <source>
        <strain evidence="2 3">DSM 45671</strain>
    </source>
</reference>